<evidence type="ECO:0000313" key="2">
    <source>
        <dbReference type="EMBL" id="GGF72933.1"/>
    </source>
</evidence>
<sequence length="98" mass="10553">MKKKEESLGDEQTEEVKSGEAAAPDENNGDSDTSGKSEQNEVQTAEITLKGVVLKGTDSQKIGPHTLFIGSRIVNFLDGKAEVQEDLAEELENGGYIE</sequence>
<protein>
    <submittedName>
        <fullName evidence="2">Uncharacterized protein</fullName>
    </submittedName>
</protein>
<dbReference type="RefSeq" id="WP_189023952.1">
    <property type="nucleotide sequence ID" value="NZ_BMKR01000006.1"/>
</dbReference>
<dbReference type="EMBL" id="BMKR01000006">
    <property type="protein sequence ID" value="GGF72933.1"/>
    <property type="molecule type" value="Genomic_DNA"/>
</dbReference>
<feature type="region of interest" description="Disordered" evidence="1">
    <location>
        <begin position="1"/>
        <end position="43"/>
    </location>
</feature>
<comment type="caution">
    <text evidence="2">The sequence shown here is derived from an EMBL/GenBank/DDBJ whole genome shotgun (WGS) entry which is preliminary data.</text>
</comment>
<name>A0A917FEX4_9BACL</name>
<gene>
    <name evidence="2" type="ORF">GCM10010912_17670</name>
</gene>
<dbReference type="Proteomes" id="UP000637643">
    <property type="component" value="Unassembled WGS sequence"/>
</dbReference>
<evidence type="ECO:0000313" key="3">
    <source>
        <dbReference type="Proteomes" id="UP000637643"/>
    </source>
</evidence>
<accession>A0A917FEX4</accession>
<reference evidence="2" key="2">
    <citation type="submission" date="2020-09" db="EMBL/GenBank/DDBJ databases">
        <authorList>
            <person name="Sun Q."/>
            <person name="Zhou Y."/>
        </authorList>
    </citation>
    <scope>NUCLEOTIDE SEQUENCE</scope>
    <source>
        <strain evidence="2">CGMCC 1.16134</strain>
    </source>
</reference>
<keyword evidence="3" id="KW-1185">Reference proteome</keyword>
<evidence type="ECO:0000256" key="1">
    <source>
        <dbReference type="SAM" id="MobiDB-lite"/>
    </source>
</evidence>
<dbReference type="AlphaFoldDB" id="A0A917FEX4"/>
<reference evidence="2" key="1">
    <citation type="journal article" date="2014" name="Int. J. Syst. Evol. Microbiol.">
        <title>Complete genome sequence of Corynebacterium casei LMG S-19264T (=DSM 44701T), isolated from a smear-ripened cheese.</title>
        <authorList>
            <consortium name="US DOE Joint Genome Institute (JGI-PGF)"/>
            <person name="Walter F."/>
            <person name="Albersmeier A."/>
            <person name="Kalinowski J."/>
            <person name="Ruckert C."/>
        </authorList>
    </citation>
    <scope>NUCLEOTIDE SEQUENCE</scope>
    <source>
        <strain evidence="2">CGMCC 1.16134</strain>
    </source>
</reference>
<organism evidence="2 3">
    <name type="scientific">Paenibacillus albidus</name>
    <dbReference type="NCBI Taxonomy" id="2041023"/>
    <lineage>
        <taxon>Bacteria</taxon>
        <taxon>Bacillati</taxon>
        <taxon>Bacillota</taxon>
        <taxon>Bacilli</taxon>
        <taxon>Bacillales</taxon>
        <taxon>Paenibacillaceae</taxon>
        <taxon>Paenibacillus</taxon>
    </lineage>
</organism>
<proteinExistence type="predicted"/>